<reference evidence="1" key="1">
    <citation type="submission" date="2013-03" db="EMBL/GenBank/DDBJ databases">
        <authorList>
            <person name="Aslett M."/>
        </authorList>
    </citation>
    <scope>NUCLEOTIDE SEQUENCE [LARGE SCALE GENOMIC DNA]</scope>
    <source>
        <strain evidence="1">ISE/inbred ISE</strain>
    </source>
</reference>
<dbReference type="EMBL" id="CAVP010058656">
    <property type="protein sequence ID" value="CDL95011.1"/>
    <property type="molecule type" value="Genomic_DNA"/>
</dbReference>
<sequence length="204" mass="22834">MYHDAIQSFRTLWKGKKFQDEKLPTMELGHLDPKGDYIDEINNGNKIDEELFQGDIYLNDAAIDPRQPTLMPIDKDYGETLGSPFVSFIDGLMLNKLYGCDNTETVSFQSPKNTEIEVELVSFSGPIALEGCPYAGIEIKTNENQQLTGYRLIVIDDKNKDMAVGPSESAVFTVLRLRAKSVYKMACGDCTTQFLLPKRSATSD</sequence>
<comment type="caution">
    <text evidence="1">The sequence shown here is derived from an EMBL/GenBank/DDBJ whole genome shotgun (WGS) entry which is preliminary data.</text>
</comment>
<organism evidence="1">
    <name type="scientific">Haemonchus contortus</name>
    <name type="common">Barber pole worm</name>
    <dbReference type="NCBI Taxonomy" id="6289"/>
    <lineage>
        <taxon>Eukaryota</taxon>
        <taxon>Metazoa</taxon>
        <taxon>Ecdysozoa</taxon>
        <taxon>Nematoda</taxon>
        <taxon>Chromadorea</taxon>
        <taxon>Rhabditida</taxon>
        <taxon>Rhabditina</taxon>
        <taxon>Rhabditomorpha</taxon>
        <taxon>Strongyloidea</taxon>
        <taxon>Trichostrongylidae</taxon>
        <taxon>Haemonchus</taxon>
    </lineage>
</organism>
<accession>W6NCW3</accession>
<protein>
    <submittedName>
        <fullName evidence="1">Peptidase M12A domain containing protein</fullName>
    </submittedName>
</protein>
<gene>
    <name evidence="1" type="ORF">HCOI_01296400</name>
</gene>
<name>W6NCW3_HAECO</name>
<evidence type="ECO:0000313" key="1">
    <source>
        <dbReference type="EMBL" id="CDL95011.1"/>
    </source>
</evidence>
<proteinExistence type="predicted"/>
<dbReference type="AlphaFoldDB" id="W6NCW3"/>
<reference evidence="1" key="2">
    <citation type="submission" date="2013-05" db="EMBL/GenBank/DDBJ databases">
        <title>The genome and transcriptome of Haemonchus contortus: a key model parasite for drug and vaccine discovery.</title>
        <authorList>
            <person name="Laing R."/>
            <person name="Kikuchi T."/>
            <person name="Martinelli A."/>
            <person name="Tsai I.J."/>
            <person name="Beech R.N."/>
            <person name="Redman E."/>
            <person name="Holroyd N."/>
            <person name="Bartley D.J."/>
            <person name="Beasley H."/>
            <person name="Britton C."/>
            <person name="Curran D."/>
            <person name="Devaney E."/>
            <person name="Gilabert A."/>
            <person name="Jackson F."/>
            <person name="Hunt M."/>
            <person name="Johnston S."/>
            <person name="Kryukov I."/>
            <person name="Li K."/>
            <person name="Morrison A.A."/>
            <person name="Reid A.J."/>
            <person name="Sargison N."/>
            <person name="Saunders G."/>
            <person name="Wasmuth J.D."/>
            <person name="Wolstenholme A."/>
            <person name="Berriman M."/>
            <person name="Gilleard J.S."/>
            <person name="Cotton J.A."/>
        </authorList>
    </citation>
    <scope>NUCLEOTIDE SEQUENCE [LARGE SCALE GENOMIC DNA]</scope>
    <source>
        <strain evidence="1">ISE/inbred ISE</strain>
    </source>
</reference>